<dbReference type="AlphaFoldDB" id="A0A4Z1IU33"/>
<sequence length="77" mass="8966">MAACYYGAYDSVNFKENGPRALEEPRTVMNANIPMLEWCMSRLENDEKKAERADHLSLFEKASSQSWWTEDIDTDEE</sequence>
<dbReference type="OrthoDB" id="194358at2759"/>
<gene>
    <name evidence="1" type="ORF">BCON_0036g00010</name>
</gene>
<comment type="caution">
    <text evidence="1">The sequence shown here is derived from an EMBL/GenBank/DDBJ whole genome shotgun (WGS) entry which is preliminary data.</text>
</comment>
<dbReference type="Proteomes" id="UP000297527">
    <property type="component" value="Unassembled WGS sequence"/>
</dbReference>
<protein>
    <submittedName>
        <fullName evidence="1">Uncharacterized protein</fullName>
    </submittedName>
</protein>
<dbReference type="EMBL" id="PQXN01000036">
    <property type="protein sequence ID" value="TGO60313.1"/>
    <property type="molecule type" value="Genomic_DNA"/>
</dbReference>
<proteinExistence type="predicted"/>
<evidence type="ECO:0000313" key="2">
    <source>
        <dbReference type="Proteomes" id="UP000297527"/>
    </source>
</evidence>
<name>A0A4Z1IU33_9HELO</name>
<organism evidence="1 2">
    <name type="scientific">Botryotinia convoluta</name>
    <dbReference type="NCBI Taxonomy" id="54673"/>
    <lineage>
        <taxon>Eukaryota</taxon>
        <taxon>Fungi</taxon>
        <taxon>Dikarya</taxon>
        <taxon>Ascomycota</taxon>
        <taxon>Pezizomycotina</taxon>
        <taxon>Leotiomycetes</taxon>
        <taxon>Helotiales</taxon>
        <taxon>Sclerotiniaceae</taxon>
        <taxon>Botryotinia</taxon>
    </lineage>
</organism>
<evidence type="ECO:0000313" key="1">
    <source>
        <dbReference type="EMBL" id="TGO60313.1"/>
    </source>
</evidence>
<keyword evidence="2" id="KW-1185">Reference proteome</keyword>
<reference evidence="1 2" key="1">
    <citation type="submission" date="2017-12" db="EMBL/GenBank/DDBJ databases">
        <title>Comparative genomics of Botrytis spp.</title>
        <authorList>
            <person name="Valero-Jimenez C.A."/>
            <person name="Tapia P."/>
            <person name="Veloso J."/>
            <person name="Silva-Moreno E."/>
            <person name="Staats M."/>
            <person name="Valdes J.H."/>
            <person name="Van Kan J.A.L."/>
        </authorList>
    </citation>
    <scope>NUCLEOTIDE SEQUENCE [LARGE SCALE GENOMIC DNA]</scope>
    <source>
        <strain evidence="1 2">MUCL11595</strain>
    </source>
</reference>
<accession>A0A4Z1IU33</accession>